<keyword evidence="1" id="KW-0812">Transmembrane</keyword>
<keyword evidence="1" id="KW-0472">Membrane</keyword>
<accession>A0A4U0X8A4</accession>
<dbReference type="OrthoDB" id="5230947at2759"/>
<protein>
    <submittedName>
        <fullName evidence="2">Uncharacterized protein</fullName>
    </submittedName>
</protein>
<dbReference type="AlphaFoldDB" id="A0A4U0X8A4"/>
<proteinExistence type="predicted"/>
<reference evidence="2 3" key="1">
    <citation type="submission" date="2017-03" db="EMBL/GenBank/DDBJ databases">
        <title>Genomes of endolithic fungi from Antarctica.</title>
        <authorList>
            <person name="Coleine C."/>
            <person name="Masonjones S."/>
            <person name="Stajich J.E."/>
        </authorList>
    </citation>
    <scope>NUCLEOTIDE SEQUENCE [LARGE SCALE GENOMIC DNA]</scope>
    <source>
        <strain evidence="2 3">CCFEE 5184</strain>
    </source>
</reference>
<evidence type="ECO:0000256" key="1">
    <source>
        <dbReference type="SAM" id="Phobius"/>
    </source>
</evidence>
<gene>
    <name evidence="2" type="ORF">B0A55_04308</name>
</gene>
<comment type="caution">
    <text evidence="2">The sequence shown here is derived from an EMBL/GenBank/DDBJ whole genome shotgun (WGS) entry which is preliminary data.</text>
</comment>
<feature type="transmembrane region" description="Helical" evidence="1">
    <location>
        <begin position="33"/>
        <end position="51"/>
    </location>
</feature>
<name>A0A4U0X8A4_9PEZI</name>
<sequence>MGAVVSCFESVVAAITSCFMAIVNGIVTVVKAIINGIVAVVMALVSCLTCGKTRKRHDECGLSEVGYLGTTRRDVHAYAYAYAYAKHHSTPPTYER</sequence>
<evidence type="ECO:0000313" key="2">
    <source>
        <dbReference type="EMBL" id="TKA71786.1"/>
    </source>
</evidence>
<dbReference type="EMBL" id="NAJQ01000336">
    <property type="protein sequence ID" value="TKA71786.1"/>
    <property type="molecule type" value="Genomic_DNA"/>
</dbReference>
<dbReference type="Proteomes" id="UP000309340">
    <property type="component" value="Unassembled WGS sequence"/>
</dbReference>
<keyword evidence="1" id="KW-1133">Transmembrane helix</keyword>
<evidence type="ECO:0000313" key="3">
    <source>
        <dbReference type="Proteomes" id="UP000309340"/>
    </source>
</evidence>
<keyword evidence="3" id="KW-1185">Reference proteome</keyword>
<organism evidence="2 3">
    <name type="scientific">Friedmanniomyces simplex</name>
    <dbReference type="NCBI Taxonomy" id="329884"/>
    <lineage>
        <taxon>Eukaryota</taxon>
        <taxon>Fungi</taxon>
        <taxon>Dikarya</taxon>
        <taxon>Ascomycota</taxon>
        <taxon>Pezizomycotina</taxon>
        <taxon>Dothideomycetes</taxon>
        <taxon>Dothideomycetidae</taxon>
        <taxon>Mycosphaerellales</taxon>
        <taxon>Teratosphaeriaceae</taxon>
        <taxon>Friedmanniomyces</taxon>
    </lineage>
</organism>